<keyword evidence="3" id="KW-1185">Reference proteome</keyword>
<dbReference type="EMBL" id="CP117167">
    <property type="protein sequence ID" value="WCT12403.1"/>
    <property type="molecule type" value="Genomic_DNA"/>
</dbReference>
<proteinExistence type="predicted"/>
<name>A0ABY7T834_9SPHI</name>
<evidence type="ECO:0000313" key="2">
    <source>
        <dbReference type="EMBL" id="WCT12403.1"/>
    </source>
</evidence>
<organism evidence="2 3">
    <name type="scientific">Mucilaginibacter jinjuensis</name>
    <dbReference type="NCBI Taxonomy" id="1176721"/>
    <lineage>
        <taxon>Bacteria</taxon>
        <taxon>Pseudomonadati</taxon>
        <taxon>Bacteroidota</taxon>
        <taxon>Sphingobacteriia</taxon>
        <taxon>Sphingobacteriales</taxon>
        <taxon>Sphingobacteriaceae</taxon>
        <taxon>Mucilaginibacter</taxon>
    </lineage>
</organism>
<protein>
    <submittedName>
        <fullName evidence="2">PorT family protein</fullName>
    </submittedName>
</protein>
<evidence type="ECO:0000313" key="3">
    <source>
        <dbReference type="Proteomes" id="UP001216139"/>
    </source>
</evidence>
<feature type="chain" id="PRO_5045307765" evidence="1">
    <location>
        <begin position="21"/>
        <end position="194"/>
    </location>
</feature>
<evidence type="ECO:0000256" key="1">
    <source>
        <dbReference type="SAM" id="SignalP"/>
    </source>
</evidence>
<feature type="signal peptide" evidence="1">
    <location>
        <begin position="1"/>
        <end position="20"/>
    </location>
</feature>
<dbReference type="RefSeq" id="WP_273630663.1">
    <property type="nucleotide sequence ID" value="NZ_CP117167.1"/>
</dbReference>
<dbReference type="Proteomes" id="UP001216139">
    <property type="component" value="Chromosome"/>
</dbReference>
<sequence>MKKALFSIALLVTLTFGAKAQFILGVKGGADFSRIKADNLSASTLTGYQAGIFMRGGNSVFFQPEIYLNSSGSKFTAQNGGASAGGESVRFTNISFPLLFGGAFGPRNMNFRILGGPVYSAIIDKNRQFSDGFIATHPGIYNYVSNTLGYQGGIGGDIGAFTIDLRYEGGLTQINKDYSQRQNMWSLSLGFKVL</sequence>
<keyword evidence="1" id="KW-0732">Signal</keyword>
<accession>A0ABY7T834</accession>
<reference evidence="2 3" key="1">
    <citation type="submission" date="2023-02" db="EMBL/GenBank/DDBJ databases">
        <title>Genome sequence of Mucilaginibacter jinjuensis strain KACC 16571.</title>
        <authorList>
            <person name="Kim S."/>
            <person name="Heo J."/>
            <person name="Kwon S.-W."/>
        </authorList>
    </citation>
    <scope>NUCLEOTIDE SEQUENCE [LARGE SCALE GENOMIC DNA]</scope>
    <source>
        <strain evidence="2 3">KACC 16571</strain>
    </source>
</reference>
<gene>
    <name evidence="2" type="ORF">PQO05_00470</name>
</gene>